<evidence type="ECO:0000313" key="2">
    <source>
        <dbReference type="EMBL" id="GAL83567.1"/>
    </source>
</evidence>
<keyword evidence="2" id="KW-0560">Oxidoreductase</keyword>
<keyword evidence="2" id="KW-0575">Peroxidase</keyword>
<protein>
    <submittedName>
        <fullName evidence="2">Alkylhydroperoxidase</fullName>
    </submittedName>
</protein>
<dbReference type="eggNOG" id="COG2128">
    <property type="taxonomic scope" value="Bacteria"/>
</dbReference>
<dbReference type="OrthoDB" id="9801997at2"/>
<dbReference type="GO" id="GO:0051920">
    <property type="term" value="F:peroxiredoxin activity"/>
    <property type="evidence" value="ECO:0007669"/>
    <property type="project" value="InterPro"/>
</dbReference>
<comment type="caution">
    <text evidence="2">The sequence shown here is derived from an EMBL/GenBank/DDBJ whole genome shotgun (WGS) entry which is preliminary data.</text>
</comment>
<dbReference type="InterPro" id="IPR029032">
    <property type="entry name" value="AhpD-like"/>
</dbReference>
<feature type="domain" description="Carboxymuconolactone decarboxylase-like" evidence="1">
    <location>
        <begin position="30"/>
        <end position="94"/>
    </location>
</feature>
<dbReference type="SUPFAM" id="SSF69118">
    <property type="entry name" value="AhpD-like"/>
    <property type="match status" value="1"/>
</dbReference>
<keyword evidence="3" id="KW-1185">Reference proteome</keyword>
<dbReference type="EMBL" id="BBLT01000001">
    <property type="protein sequence ID" value="GAL83567.1"/>
    <property type="molecule type" value="Genomic_DNA"/>
</dbReference>
<dbReference type="PANTHER" id="PTHR34846">
    <property type="entry name" value="4-CARBOXYMUCONOLACTONE DECARBOXYLASE FAMILY PROTEIN (AFU_ORTHOLOGUE AFUA_6G11590)"/>
    <property type="match status" value="1"/>
</dbReference>
<name>A0A098LAU3_9BACT</name>
<dbReference type="AlphaFoldDB" id="A0A098LAU3"/>
<dbReference type="Proteomes" id="UP000030185">
    <property type="component" value="Unassembled WGS sequence"/>
</dbReference>
<sequence length="152" mass="17351">MSLRLNIGKVAPEAIQALNVLDEFLQCSDLANNHKNLIKIRVSQINGCSYSIHKYSGEARRSGEVEERIYGLAAWKNSNLYTEDERSVLALAEEVTLIGDNHVTDEVYARAMKFFDEHYFSHIIMSIITINAWNRLTIVARMLPEKHGEIRS</sequence>
<dbReference type="RefSeq" id="WP_045458625.1">
    <property type="nucleotide sequence ID" value="NZ_BBLT01000001.1"/>
</dbReference>
<dbReference type="NCBIfam" id="TIGR00778">
    <property type="entry name" value="ahpD_dom"/>
    <property type="match status" value="1"/>
</dbReference>
<dbReference type="PANTHER" id="PTHR34846:SF10">
    <property type="entry name" value="CYTOPLASMIC PROTEIN"/>
    <property type="match status" value="1"/>
</dbReference>
<gene>
    <name evidence="2" type="ORF">MYP_794</name>
</gene>
<dbReference type="InterPro" id="IPR004675">
    <property type="entry name" value="AhpD_core"/>
</dbReference>
<proteinExistence type="predicted"/>
<reference evidence="2 3" key="1">
    <citation type="submission" date="2014-09" db="EMBL/GenBank/DDBJ databases">
        <title>Sporocytophaga myxococcoides PG-01 genome sequencing.</title>
        <authorList>
            <person name="Liu L."/>
            <person name="Gao P.J."/>
            <person name="Chen G.J."/>
            <person name="Wang L.S."/>
        </authorList>
    </citation>
    <scope>NUCLEOTIDE SEQUENCE [LARGE SCALE GENOMIC DNA]</scope>
    <source>
        <strain evidence="2 3">PG-01</strain>
    </source>
</reference>
<accession>A0A098LAU3</accession>
<evidence type="ECO:0000313" key="3">
    <source>
        <dbReference type="Proteomes" id="UP000030185"/>
    </source>
</evidence>
<dbReference type="STRING" id="153721.MYP_794"/>
<evidence type="ECO:0000259" key="1">
    <source>
        <dbReference type="Pfam" id="PF02627"/>
    </source>
</evidence>
<organism evidence="2 3">
    <name type="scientific">Sporocytophaga myxococcoides</name>
    <dbReference type="NCBI Taxonomy" id="153721"/>
    <lineage>
        <taxon>Bacteria</taxon>
        <taxon>Pseudomonadati</taxon>
        <taxon>Bacteroidota</taxon>
        <taxon>Cytophagia</taxon>
        <taxon>Cytophagales</taxon>
        <taxon>Cytophagaceae</taxon>
        <taxon>Sporocytophaga</taxon>
    </lineage>
</organism>
<dbReference type="InterPro" id="IPR003779">
    <property type="entry name" value="CMD-like"/>
</dbReference>
<dbReference type="Gene3D" id="1.20.1290.10">
    <property type="entry name" value="AhpD-like"/>
    <property type="match status" value="1"/>
</dbReference>
<dbReference type="Pfam" id="PF02627">
    <property type="entry name" value="CMD"/>
    <property type="match status" value="1"/>
</dbReference>